<organism evidence="1 2">
    <name type="scientific">Setaria viridis</name>
    <name type="common">Green bristlegrass</name>
    <name type="synonym">Setaria italica subsp. viridis</name>
    <dbReference type="NCBI Taxonomy" id="4556"/>
    <lineage>
        <taxon>Eukaryota</taxon>
        <taxon>Viridiplantae</taxon>
        <taxon>Streptophyta</taxon>
        <taxon>Embryophyta</taxon>
        <taxon>Tracheophyta</taxon>
        <taxon>Spermatophyta</taxon>
        <taxon>Magnoliopsida</taxon>
        <taxon>Liliopsida</taxon>
        <taxon>Poales</taxon>
        <taxon>Poaceae</taxon>
        <taxon>PACMAD clade</taxon>
        <taxon>Panicoideae</taxon>
        <taxon>Panicodae</taxon>
        <taxon>Paniceae</taxon>
        <taxon>Cenchrinae</taxon>
        <taxon>Setaria</taxon>
    </lineage>
</organism>
<protein>
    <submittedName>
        <fullName evidence="1">Uncharacterized protein</fullName>
    </submittedName>
</protein>
<reference evidence="1" key="1">
    <citation type="submission" date="2019-03" db="EMBL/GenBank/DDBJ databases">
        <title>WGS assembly of Setaria viridis.</title>
        <authorList>
            <person name="Huang P."/>
            <person name="Jenkins J."/>
            <person name="Grimwood J."/>
            <person name="Barry K."/>
            <person name="Healey A."/>
            <person name="Mamidi S."/>
            <person name="Sreedasyam A."/>
            <person name="Shu S."/>
            <person name="Feldman M."/>
            <person name="Wu J."/>
            <person name="Yu Y."/>
            <person name="Chen C."/>
            <person name="Johnson J."/>
            <person name="Rokhsar D."/>
            <person name="Baxter I."/>
            <person name="Schmutz J."/>
            <person name="Brutnell T."/>
            <person name="Kellogg E."/>
        </authorList>
    </citation>
    <scope>NUCLEOTIDE SEQUENCE [LARGE SCALE GENOMIC DNA]</scope>
</reference>
<sequence>MKGALHQATILSKIRHLEETAWCGRGCCEEDGWGREGGFHCNDEGGSKHCGIFYQIDARGCNALGTLTLSGSQYLRLV</sequence>
<keyword evidence="2" id="KW-1185">Reference proteome</keyword>
<dbReference type="AlphaFoldDB" id="A0A4U6WG07"/>
<dbReference type="Proteomes" id="UP000298652">
    <property type="component" value="Chromosome 1"/>
</dbReference>
<dbReference type="Gramene" id="TKW41761">
    <property type="protein sequence ID" value="TKW41761"/>
    <property type="gene ID" value="SEVIR_1G338550v2"/>
</dbReference>
<evidence type="ECO:0000313" key="1">
    <source>
        <dbReference type="EMBL" id="TKW41761.1"/>
    </source>
</evidence>
<name>A0A4U6WG07_SETVI</name>
<accession>A0A4U6WG07</accession>
<evidence type="ECO:0000313" key="2">
    <source>
        <dbReference type="Proteomes" id="UP000298652"/>
    </source>
</evidence>
<proteinExistence type="predicted"/>
<gene>
    <name evidence="1" type="ORF">SEVIR_1G338550v2</name>
</gene>
<dbReference type="EMBL" id="CM016552">
    <property type="protein sequence ID" value="TKW41761.1"/>
    <property type="molecule type" value="Genomic_DNA"/>
</dbReference>
<dbReference type="OMA" id="CCEEDGW"/>